<dbReference type="Gene3D" id="2.60.120.260">
    <property type="entry name" value="Galactose-binding domain-like"/>
    <property type="match status" value="1"/>
</dbReference>
<protein>
    <submittedName>
        <fullName evidence="7">Hydrolyzing o-glycosyl</fullName>
    </submittedName>
</protein>
<evidence type="ECO:0000259" key="6">
    <source>
        <dbReference type="PROSITE" id="PS50041"/>
    </source>
</evidence>
<feature type="domain" description="C-type lectin" evidence="6">
    <location>
        <begin position="60"/>
        <end position="201"/>
    </location>
</feature>
<dbReference type="InterPro" id="IPR016187">
    <property type="entry name" value="CTDL_fold"/>
</dbReference>
<evidence type="ECO:0000256" key="5">
    <source>
        <dbReference type="SAM" id="SignalP"/>
    </source>
</evidence>
<dbReference type="InterPro" id="IPR044846">
    <property type="entry name" value="GH10"/>
</dbReference>
<keyword evidence="2" id="KW-0378">Hydrolase</keyword>
<name>A0A1Y1HJH6_KLENI</name>
<dbReference type="InterPro" id="IPR001304">
    <property type="entry name" value="C-type_lectin-like"/>
</dbReference>
<evidence type="ECO:0000256" key="4">
    <source>
        <dbReference type="ARBA" id="ARBA00023326"/>
    </source>
</evidence>
<evidence type="ECO:0000256" key="2">
    <source>
        <dbReference type="ARBA" id="ARBA00022801"/>
    </source>
</evidence>
<proteinExistence type="inferred from homology"/>
<evidence type="ECO:0000256" key="3">
    <source>
        <dbReference type="ARBA" id="ARBA00023277"/>
    </source>
</evidence>
<keyword evidence="8" id="KW-1185">Reference proteome</keyword>
<dbReference type="Gene3D" id="3.20.20.80">
    <property type="entry name" value="Glycosidases"/>
    <property type="match status" value="1"/>
</dbReference>
<accession>A0A1Y1HJH6</accession>
<evidence type="ECO:0000313" key="7">
    <source>
        <dbReference type="EMBL" id="GAQ78053.1"/>
    </source>
</evidence>
<dbReference type="AlphaFoldDB" id="A0A1Y1HJH6"/>
<sequence>MSPRAGQTPSGRSGAELRIWHPQTCCHLLVVLLGLSYGSGVNGQTFQNFASCPSGWTQTSNGGCHLLVKNSSRVSWDVAEQHCVNEGGHLASASTLGEWQDINATCAGSAQTDCWFGVRQLADQALPSAGWYWQDCMAQNSVSWDLMNRKSVVRWRGVETGVASTAEPNDYNSADGSYGVERNNENCAKWQNGQILDYACSSVLPISPTAYVCSKSRYCGINATSVSSGSGSSATCSCACLPGFAGDGQNCRPCDPNATPVTSKSASAAETSASCLCRSPYVGNGFTCQLSGSANLSLAFPSPPRNVCSTSLVSSAPAGNIVYNDFSSGIPFNWFCPFCSGGLTNQTDSTGTYVVASAAARGGRVDAAVGVQVNNLQANQSHYFSAWVRTRNAVNQTNRGVIIFGSNTLAAGSFQGGPFCMAPVALIQNDCWSLIMGAFTPPTSSQMIRIGVADTSADIHVHGVSVVPRSTSDIIKAQNASIDQWRKAPLQLSFRRNGAPVAGTFDLELVRAGFPWGIQDLDTKVVTDSALQNFVFNTFKASAVAQGLSGWITDEPAPNTLNYAGNEPFIAWVQSSNLSLWGPQIVWDDLNNGIPQWVQQQVAAGGNLDALIAQRAIRAMNAADGRYVTVTVDNEGIHNTYIPRNANGIDSIVEMFTTVRSADLAIGHNTPITFNEYNVGESCYYNFPLQNGGDPVSPDNYIDRINFLNAQGAGQLVNVAGLQFQITPNENEAQRMSIGIDYIHNRTGLPIQVTEFNVNVGFGNGYPFDRTYQANIVETSLRQLFANRHVSAIMFQHMVPYPWGGDSDATCGPCMFASDTYAPNAAGQRYLKLRDEWTTRVTDGAVSSQGSAAPMRVFHGTYKVTLKDSNGNASPSQTITVYNDNGANTTQAFVVNV</sequence>
<dbReference type="InterPro" id="IPR001000">
    <property type="entry name" value="GH10_dom"/>
</dbReference>
<evidence type="ECO:0000256" key="1">
    <source>
        <dbReference type="ARBA" id="ARBA00007495"/>
    </source>
</evidence>
<dbReference type="PANTHER" id="PTHR31490:SF1">
    <property type="entry name" value="ENDO-1,4-BETA-XYLANASE 1"/>
    <property type="match status" value="1"/>
</dbReference>
<keyword evidence="5" id="KW-0732">Signal</keyword>
<dbReference type="Proteomes" id="UP000054558">
    <property type="component" value="Unassembled WGS sequence"/>
</dbReference>
<dbReference type="EMBL" id="DF236956">
    <property type="protein sequence ID" value="GAQ78053.1"/>
    <property type="molecule type" value="Genomic_DNA"/>
</dbReference>
<gene>
    <name evidence="7" type="ORF">KFL_000070230</name>
</gene>
<organism evidence="7 8">
    <name type="scientific">Klebsormidium nitens</name>
    <name type="common">Green alga</name>
    <name type="synonym">Ulothrix nitens</name>
    <dbReference type="NCBI Taxonomy" id="105231"/>
    <lineage>
        <taxon>Eukaryota</taxon>
        <taxon>Viridiplantae</taxon>
        <taxon>Streptophyta</taxon>
        <taxon>Klebsormidiophyceae</taxon>
        <taxon>Klebsormidiales</taxon>
        <taxon>Klebsormidiaceae</taxon>
        <taxon>Klebsormidium</taxon>
    </lineage>
</organism>
<dbReference type="SUPFAM" id="SSF56436">
    <property type="entry name" value="C-type lectin-like"/>
    <property type="match status" value="1"/>
</dbReference>
<dbReference type="OrthoDB" id="3055998at2759"/>
<keyword evidence="3" id="KW-0119">Carbohydrate metabolism</keyword>
<dbReference type="PANTHER" id="PTHR31490">
    <property type="entry name" value="GLYCOSYL HYDROLASE"/>
    <property type="match status" value="1"/>
</dbReference>
<dbReference type="GO" id="GO:0045493">
    <property type="term" value="P:xylan catabolic process"/>
    <property type="evidence" value="ECO:0000318"/>
    <property type="project" value="GO_Central"/>
</dbReference>
<dbReference type="PROSITE" id="PS01186">
    <property type="entry name" value="EGF_2"/>
    <property type="match status" value="1"/>
</dbReference>
<dbReference type="SUPFAM" id="SSF51445">
    <property type="entry name" value="(Trans)glycosidases"/>
    <property type="match status" value="1"/>
</dbReference>
<reference evidence="7 8" key="1">
    <citation type="journal article" date="2014" name="Nat. Commun.">
        <title>Klebsormidium flaccidum genome reveals primary factors for plant terrestrial adaptation.</title>
        <authorList>
            <person name="Hori K."/>
            <person name="Maruyama F."/>
            <person name="Fujisawa T."/>
            <person name="Togashi T."/>
            <person name="Yamamoto N."/>
            <person name="Seo M."/>
            <person name="Sato S."/>
            <person name="Yamada T."/>
            <person name="Mori H."/>
            <person name="Tajima N."/>
            <person name="Moriyama T."/>
            <person name="Ikeuchi M."/>
            <person name="Watanabe M."/>
            <person name="Wada H."/>
            <person name="Kobayashi K."/>
            <person name="Saito M."/>
            <person name="Masuda T."/>
            <person name="Sasaki-Sekimoto Y."/>
            <person name="Mashiguchi K."/>
            <person name="Awai K."/>
            <person name="Shimojima M."/>
            <person name="Masuda S."/>
            <person name="Iwai M."/>
            <person name="Nobusawa T."/>
            <person name="Narise T."/>
            <person name="Kondo S."/>
            <person name="Saito H."/>
            <person name="Sato R."/>
            <person name="Murakawa M."/>
            <person name="Ihara Y."/>
            <person name="Oshima-Yamada Y."/>
            <person name="Ohtaka K."/>
            <person name="Satoh M."/>
            <person name="Sonobe K."/>
            <person name="Ishii M."/>
            <person name="Ohtani R."/>
            <person name="Kanamori-Sato M."/>
            <person name="Honoki R."/>
            <person name="Miyazaki D."/>
            <person name="Mochizuki H."/>
            <person name="Umetsu J."/>
            <person name="Higashi K."/>
            <person name="Shibata D."/>
            <person name="Kamiya Y."/>
            <person name="Sato N."/>
            <person name="Nakamura Y."/>
            <person name="Tabata S."/>
            <person name="Ida S."/>
            <person name="Kurokawa K."/>
            <person name="Ohta H."/>
        </authorList>
    </citation>
    <scope>NUCLEOTIDE SEQUENCE [LARGE SCALE GENOMIC DNA]</scope>
    <source>
        <strain evidence="7 8">NIES-2285</strain>
    </source>
</reference>
<dbReference type="PROSITE" id="PS50041">
    <property type="entry name" value="C_TYPE_LECTIN_2"/>
    <property type="match status" value="1"/>
</dbReference>
<feature type="signal peptide" evidence="5">
    <location>
        <begin position="1"/>
        <end position="43"/>
    </location>
</feature>
<dbReference type="CDD" id="cd00037">
    <property type="entry name" value="CLECT"/>
    <property type="match status" value="1"/>
</dbReference>
<dbReference type="Pfam" id="PF00331">
    <property type="entry name" value="Glyco_hydro_10"/>
    <property type="match status" value="1"/>
</dbReference>
<comment type="similarity">
    <text evidence="1">Belongs to the glycosyl hydrolase 10 (cellulase F) family.</text>
</comment>
<feature type="chain" id="PRO_5013322114" evidence="5">
    <location>
        <begin position="44"/>
        <end position="897"/>
    </location>
</feature>
<dbReference type="InterPro" id="IPR000742">
    <property type="entry name" value="EGF"/>
</dbReference>
<dbReference type="GO" id="GO:0031176">
    <property type="term" value="F:endo-1,4-beta-xylanase activity"/>
    <property type="evidence" value="ECO:0000318"/>
    <property type="project" value="GO_Central"/>
</dbReference>
<evidence type="ECO:0000313" key="8">
    <source>
        <dbReference type="Proteomes" id="UP000054558"/>
    </source>
</evidence>
<dbReference type="InterPro" id="IPR017853">
    <property type="entry name" value="GH"/>
</dbReference>
<keyword evidence="4" id="KW-0624">Polysaccharide degradation</keyword>
<dbReference type="Gene3D" id="3.10.100.10">
    <property type="entry name" value="Mannose-Binding Protein A, subunit A"/>
    <property type="match status" value="1"/>
</dbReference>
<dbReference type="InterPro" id="IPR016186">
    <property type="entry name" value="C-type_lectin-like/link_sf"/>
</dbReference>